<reference evidence="1" key="1">
    <citation type="submission" date="2020-01" db="EMBL/GenBank/DDBJ databases">
        <authorList>
            <person name="Richard D."/>
        </authorList>
    </citation>
    <scope>NUCLEOTIDE SEQUENCE</scope>
    <source>
        <strain evidence="1">JP541</strain>
    </source>
</reference>
<gene>
    <name evidence="1" type="ORF">GUH15_05985</name>
</gene>
<accession>A0A8I0H432</accession>
<dbReference type="EMBL" id="JAABFR010000260">
    <property type="protein sequence ID" value="MBD4335624.1"/>
    <property type="molecule type" value="Genomic_DNA"/>
</dbReference>
<dbReference type="AlphaFoldDB" id="A0A8I0H432"/>
<dbReference type="Proteomes" id="UP000653002">
    <property type="component" value="Unassembled WGS sequence"/>
</dbReference>
<sequence>AQAAEFETRLAGYLEDRAAQFAGYDADAETLVRQAVLRCDGGVVLMIVSPEADALLDVYRGFTF</sequence>
<comment type="caution">
    <text evidence="1">The sequence shown here is derived from an EMBL/GenBank/DDBJ whole genome shotgun (WGS) entry which is preliminary data.</text>
</comment>
<name>A0A8I0H432_XANCI</name>
<evidence type="ECO:0000313" key="1">
    <source>
        <dbReference type="EMBL" id="MBD4335624.1"/>
    </source>
</evidence>
<proteinExistence type="predicted"/>
<protein>
    <submittedName>
        <fullName evidence="1">Uncharacterized protein</fullName>
    </submittedName>
</protein>
<evidence type="ECO:0000313" key="2">
    <source>
        <dbReference type="Proteomes" id="UP000653002"/>
    </source>
</evidence>
<organism evidence="1 2">
    <name type="scientific">Xanthomonas citri pv. citri</name>
    <dbReference type="NCBI Taxonomy" id="611301"/>
    <lineage>
        <taxon>Bacteria</taxon>
        <taxon>Pseudomonadati</taxon>
        <taxon>Pseudomonadota</taxon>
        <taxon>Gammaproteobacteria</taxon>
        <taxon>Lysobacterales</taxon>
        <taxon>Lysobacteraceae</taxon>
        <taxon>Xanthomonas</taxon>
    </lineage>
</organism>
<feature type="non-terminal residue" evidence="1">
    <location>
        <position position="1"/>
    </location>
</feature>